<evidence type="ECO:0000256" key="1">
    <source>
        <dbReference type="SAM" id="Coils"/>
    </source>
</evidence>
<dbReference type="Pfam" id="PF02108">
    <property type="entry name" value="FliH"/>
    <property type="match status" value="1"/>
</dbReference>
<dbReference type="EMBL" id="CP042345">
    <property type="protein sequence ID" value="QEA16332.1"/>
    <property type="molecule type" value="Genomic_DNA"/>
</dbReference>
<feature type="coiled-coil region" evidence="1">
    <location>
        <begin position="50"/>
        <end position="82"/>
    </location>
</feature>
<dbReference type="OrthoDB" id="7506803at2"/>
<name>A0A5B8S5N0_9SPHN</name>
<reference evidence="3 4" key="1">
    <citation type="journal article" date="2013" name="J. Microbiol. Biotechnol.">
        <title>Novosphingobium ginsenosidimutans sp. nov., with the ability to convert ginsenoside.</title>
        <authorList>
            <person name="Kim J.K."/>
            <person name="He D."/>
            <person name="Liu Q.M."/>
            <person name="Park H.Y."/>
            <person name="Jung M.S."/>
            <person name="Yoon M.H."/>
            <person name="Kim S.C."/>
            <person name="Im W.T."/>
        </authorList>
    </citation>
    <scope>NUCLEOTIDE SEQUENCE [LARGE SCALE GENOMIC DNA]</scope>
    <source>
        <strain evidence="3 4">FW-6</strain>
    </source>
</reference>
<keyword evidence="4" id="KW-1185">Reference proteome</keyword>
<keyword evidence="1" id="KW-0175">Coiled coil</keyword>
<accession>A0A5B8S5N0</accession>
<dbReference type="InterPro" id="IPR018035">
    <property type="entry name" value="Flagellar_FliH/T3SS_HrpE"/>
</dbReference>
<sequence length="188" mass="19680">MSSLPFAALAGGSGFSSDPRFSLAPPRLRDQSADPVAEAWADGHAAGIAEAQAEAELRRAEEAAARSQIELALARLDSAQQEALRQRLVETVTALCDAALAPLAIDPDLLAERAARAAAMLARADDAAVLRLHPDDLKLIAERLPPGLATEPDPALERGNLRLEGQAGGVEDGPLQWRRALAEALGAC</sequence>
<evidence type="ECO:0000313" key="4">
    <source>
        <dbReference type="Proteomes" id="UP000321172"/>
    </source>
</evidence>
<protein>
    <recommendedName>
        <fullName evidence="2">Flagellar assembly protein FliH/Type III secretion system HrpE domain-containing protein</fullName>
    </recommendedName>
</protein>
<dbReference type="Proteomes" id="UP000321172">
    <property type="component" value="Chromosome"/>
</dbReference>
<proteinExistence type="predicted"/>
<organism evidence="3 4">
    <name type="scientific">Novosphingobium ginsenosidimutans</name>
    <dbReference type="NCBI Taxonomy" id="1176536"/>
    <lineage>
        <taxon>Bacteria</taxon>
        <taxon>Pseudomonadati</taxon>
        <taxon>Pseudomonadota</taxon>
        <taxon>Alphaproteobacteria</taxon>
        <taxon>Sphingomonadales</taxon>
        <taxon>Sphingomonadaceae</taxon>
        <taxon>Novosphingobium</taxon>
    </lineage>
</organism>
<evidence type="ECO:0000259" key="2">
    <source>
        <dbReference type="Pfam" id="PF02108"/>
    </source>
</evidence>
<dbReference type="KEGG" id="ngf:FRF71_09395"/>
<dbReference type="RefSeq" id="WP_147090413.1">
    <property type="nucleotide sequence ID" value="NZ_BAABJD010000006.1"/>
</dbReference>
<dbReference type="AlphaFoldDB" id="A0A5B8S5N0"/>
<gene>
    <name evidence="3" type="ORF">FRF71_09395</name>
</gene>
<feature type="domain" description="Flagellar assembly protein FliH/Type III secretion system HrpE" evidence="2">
    <location>
        <begin position="74"/>
        <end position="170"/>
    </location>
</feature>
<evidence type="ECO:0000313" key="3">
    <source>
        <dbReference type="EMBL" id="QEA16332.1"/>
    </source>
</evidence>